<evidence type="ECO:0000313" key="14">
    <source>
        <dbReference type="Proteomes" id="UP000027135"/>
    </source>
</evidence>
<dbReference type="Proteomes" id="UP000027135">
    <property type="component" value="Unassembled WGS sequence"/>
</dbReference>
<accession>A0A067QX02</accession>
<gene>
    <name evidence="13" type="ORF">L798_14313</name>
</gene>
<evidence type="ECO:0000256" key="3">
    <source>
        <dbReference type="ARBA" id="ARBA00005995"/>
    </source>
</evidence>
<reference evidence="13 14" key="1">
    <citation type="journal article" date="2014" name="Nat. Commun.">
        <title>Molecular traces of alternative social organization in a termite genome.</title>
        <authorList>
            <person name="Terrapon N."/>
            <person name="Li C."/>
            <person name="Robertson H.M."/>
            <person name="Ji L."/>
            <person name="Meng X."/>
            <person name="Booth W."/>
            <person name="Chen Z."/>
            <person name="Childers C.P."/>
            <person name="Glastad K.M."/>
            <person name="Gokhale K."/>
            <person name="Gowin J."/>
            <person name="Gronenberg W."/>
            <person name="Hermansen R.A."/>
            <person name="Hu H."/>
            <person name="Hunt B.G."/>
            <person name="Huylmans A.K."/>
            <person name="Khalil S.M."/>
            <person name="Mitchell R.D."/>
            <person name="Munoz-Torres M.C."/>
            <person name="Mustard J.A."/>
            <person name="Pan H."/>
            <person name="Reese J.T."/>
            <person name="Scharf M.E."/>
            <person name="Sun F."/>
            <person name="Vogel H."/>
            <person name="Xiao J."/>
            <person name="Yang W."/>
            <person name="Yang Z."/>
            <person name="Yang Z."/>
            <person name="Zhou J."/>
            <person name="Zhu J."/>
            <person name="Brent C.S."/>
            <person name="Elsik C.G."/>
            <person name="Goodisman M.A."/>
            <person name="Liberles D.A."/>
            <person name="Roe R.M."/>
            <person name="Vargo E.L."/>
            <person name="Vilcinskas A."/>
            <person name="Wang J."/>
            <person name="Bornberg-Bauer E."/>
            <person name="Korb J."/>
            <person name="Zhang G."/>
            <person name="Liebig J."/>
        </authorList>
    </citation>
    <scope>NUCLEOTIDE SEQUENCE [LARGE SCALE GENOMIC DNA]</scope>
    <source>
        <tissue evidence="13">Whole organism</tissue>
    </source>
</reference>
<dbReference type="Pfam" id="PF01593">
    <property type="entry name" value="Amino_oxidase"/>
    <property type="match status" value="1"/>
</dbReference>
<protein>
    <recommendedName>
        <fullName evidence="10">Amine oxidase</fullName>
        <ecNumber evidence="10">1.4.3.-</ecNumber>
    </recommendedName>
</protein>
<feature type="signal peptide" evidence="11">
    <location>
        <begin position="1"/>
        <end position="26"/>
    </location>
</feature>
<comment type="similarity">
    <text evidence="3 10">Belongs to the flavin monoamine oxidase family.</text>
</comment>
<dbReference type="GO" id="GO:0097621">
    <property type="term" value="F:monoamine oxidase activity"/>
    <property type="evidence" value="ECO:0007669"/>
    <property type="project" value="UniProtKB-EC"/>
</dbReference>
<evidence type="ECO:0000313" key="13">
    <source>
        <dbReference type="EMBL" id="KDR10637.1"/>
    </source>
</evidence>
<comment type="catalytic activity">
    <reaction evidence="6">
        <text>a secondary aliphatic amine + O2 + H2O = a primary amine + an aldehyde + H2O2</text>
        <dbReference type="Rhea" id="RHEA:26414"/>
        <dbReference type="ChEBI" id="CHEBI:15377"/>
        <dbReference type="ChEBI" id="CHEBI:15379"/>
        <dbReference type="ChEBI" id="CHEBI:16240"/>
        <dbReference type="ChEBI" id="CHEBI:17478"/>
        <dbReference type="ChEBI" id="CHEBI:58855"/>
        <dbReference type="ChEBI" id="CHEBI:65296"/>
        <dbReference type="EC" id="1.4.3.4"/>
    </reaction>
</comment>
<feature type="domain" description="Amine oxidase" evidence="12">
    <location>
        <begin position="71"/>
        <end position="149"/>
    </location>
</feature>
<keyword evidence="10" id="KW-0285">Flavoprotein</keyword>
<dbReference type="SUPFAM" id="SSF51905">
    <property type="entry name" value="FAD/NAD(P)-binding domain"/>
    <property type="match status" value="1"/>
</dbReference>
<comment type="subcellular location">
    <subcellularLocation>
        <location evidence="2">Mitochondrion outer membrane</location>
        <topology evidence="2">Single-pass type IV membrane protein</topology>
        <orientation evidence="2">Cytoplasmic side</orientation>
    </subcellularLocation>
</comment>
<comment type="catalytic activity">
    <reaction evidence="7">
        <text>benzylamine + O2 + H2O = benzaldehyde + H2O2 + NH4(+)</text>
        <dbReference type="Rhea" id="RHEA:59424"/>
        <dbReference type="ChEBI" id="CHEBI:15377"/>
        <dbReference type="ChEBI" id="CHEBI:15379"/>
        <dbReference type="ChEBI" id="CHEBI:16240"/>
        <dbReference type="ChEBI" id="CHEBI:17169"/>
        <dbReference type="ChEBI" id="CHEBI:28938"/>
        <dbReference type="ChEBI" id="CHEBI:225238"/>
    </reaction>
    <physiologicalReaction direction="left-to-right" evidence="7">
        <dbReference type="Rhea" id="RHEA:59425"/>
    </physiologicalReaction>
</comment>
<dbReference type="InParanoid" id="A0A067QX02"/>
<dbReference type="InterPro" id="IPR050703">
    <property type="entry name" value="Flavin_MAO"/>
</dbReference>
<evidence type="ECO:0000256" key="1">
    <source>
        <dbReference type="ARBA" id="ARBA00001974"/>
    </source>
</evidence>
<keyword evidence="4 10" id="KW-0560">Oxidoreductase</keyword>
<dbReference type="InterPro" id="IPR002937">
    <property type="entry name" value="Amino_oxidase"/>
</dbReference>
<comment type="function">
    <text evidence="5">Catalyzes the oxidative deamination of primary and some secondary amines such as neurotransmitters, and exogenous amines including the tertiary amine, neurotoxin 1-methyl-4-phenyl-1,2,3,6-tetrahydropyridine (MPTP), with concomitant reduction of oxygen to hydrogen peroxide and participates in the metabolism of neuroactive and vasoactive amines in the central nervous system and peripheral tissues. Preferentially degrades benzylamine and phenylethylamine.</text>
</comment>
<evidence type="ECO:0000256" key="5">
    <source>
        <dbReference type="ARBA" id="ARBA00045409"/>
    </source>
</evidence>
<evidence type="ECO:0000256" key="2">
    <source>
        <dbReference type="ARBA" id="ARBA00004362"/>
    </source>
</evidence>
<sequence length="181" mass="19974">MSPPLTLQVIAIAGLWYLADMHQASSLGPYQYLVSITTIACRDAREFLEVMAVANNTAEDHEMSLLFFLWYLHQAQGVNHIWQIKGGAQECKIIGGSQQLSIKMAKNLGDRIHLKNAVVQIIHMNDGVMVKTLDGTVFNGSHVIMAIPPFAHVVVVVSRLYNPVVGFCRLLSGGFLVLVMK</sequence>
<dbReference type="Gene3D" id="3.50.50.60">
    <property type="entry name" value="FAD/NAD(P)-binding domain"/>
    <property type="match status" value="1"/>
</dbReference>
<evidence type="ECO:0000256" key="6">
    <source>
        <dbReference type="ARBA" id="ARBA00048448"/>
    </source>
</evidence>
<dbReference type="GO" id="GO:0008131">
    <property type="term" value="F:primary methylamine oxidase activity"/>
    <property type="evidence" value="ECO:0007669"/>
    <property type="project" value="UniProtKB-ARBA"/>
</dbReference>
<comment type="catalytic activity">
    <reaction evidence="8">
        <text>N-acetylputrescine + O2 + H2O = 4-acetamidobutanal + H2O2 + NH4(+)</text>
        <dbReference type="Rhea" id="RHEA:70283"/>
        <dbReference type="ChEBI" id="CHEBI:7386"/>
        <dbReference type="ChEBI" id="CHEBI:15377"/>
        <dbReference type="ChEBI" id="CHEBI:15379"/>
        <dbReference type="ChEBI" id="CHEBI:16240"/>
        <dbReference type="ChEBI" id="CHEBI:28938"/>
        <dbReference type="ChEBI" id="CHEBI:58263"/>
    </reaction>
    <physiologicalReaction direction="left-to-right" evidence="8">
        <dbReference type="Rhea" id="RHEA:70284"/>
    </physiologicalReaction>
</comment>
<evidence type="ECO:0000256" key="9">
    <source>
        <dbReference type="PIRSR" id="PIRSR601613-1"/>
    </source>
</evidence>
<keyword evidence="14" id="KW-1185">Reference proteome</keyword>
<keyword evidence="11" id="KW-0732">Signal</keyword>
<dbReference type="GO" id="GO:0005741">
    <property type="term" value="C:mitochondrial outer membrane"/>
    <property type="evidence" value="ECO:0007669"/>
    <property type="project" value="UniProtKB-SubCell"/>
</dbReference>
<comment type="cofactor">
    <cofactor evidence="1 10">
        <name>FAD</name>
        <dbReference type="ChEBI" id="CHEBI:57692"/>
    </cofactor>
</comment>
<name>A0A067QX02_ZOONE</name>
<keyword evidence="10" id="KW-0274">FAD</keyword>
<dbReference type="STRING" id="136037.A0A067QX02"/>
<dbReference type="InterPro" id="IPR036188">
    <property type="entry name" value="FAD/NAD-bd_sf"/>
</dbReference>
<dbReference type="PANTHER" id="PTHR43563">
    <property type="entry name" value="AMINE OXIDASE"/>
    <property type="match status" value="1"/>
</dbReference>
<proteinExistence type="inferred from homology"/>
<dbReference type="AlphaFoldDB" id="A0A067QX02"/>
<evidence type="ECO:0000259" key="12">
    <source>
        <dbReference type="Pfam" id="PF01593"/>
    </source>
</evidence>
<dbReference type="EMBL" id="KK853149">
    <property type="protein sequence ID" value="KDR10637.1"/>
    <property type="molecule type" value="Genomic_DNA"/>
</dbReference>
<dbReference type="InterPro" id="IPR001613">
    <property type="entry name" value="Flavin_amine_oxidase"/>
</dbReference>
<evidence type="ECO:0000256" key="7">
    <source>
        <dbReference type="ARBA" id="ARBA00049354"/>
    </source>
</evidence>
<dbReference type="EC" id="1.4.3.-" evidence="10"/>
<evidence type="ECO:0000256" key="4">
    <source>
        <dbReference type="ARBA" id="ARBA00023002"/>
    </source>
</evidence>
<dbReference type="eggNOG" id="KOG0029">
    <property type="taxonomic scope" value="Eukaryota"/>
</dbReference>
<evidence type="ECO:0000256" key="10">
    <source>
        <dbReference type="RuleBase" id="RU362067"/>
    </source>
</evidence>
<feature type="binding site" evidence="9">
    <location>
        <position position="118"/>
    </location>
    <ligand>
        <name>FAD</name>
        <dbReference type="ChEBI" id="CHEBI:57692"/>
    </ligand>
</feature>
<dbReference type="PRINTS" id="PR00757">
    <property type="entry name" value="AMINEOXDASEF"/>
</dbReference>
<evidence type="ECO:0000256" key="8">
    <source>
        <dbReference type="ARBA" id="ARBA00049430"/>
    </source>
</evidence>
<dbReference type="Gene3D" id="1.10.405.10">
    <property type="entry name" value="Guanine Nucleotide Dissociation Inhibitor, domain 1"/>
    <property type="match status" value="1"/>
</dbReference>
<organism evidence="13 14">
    <name type="scientific">Zootermopsis nevadensis</name>
    <name type="common">Dampwood termite</name>
    <dbReference type="NCBI Taxonomy" id="136037"/>
    <lineage>
        <taxon>Eukaryota</taxon>
        <taxon>Metazoa</taxon>
        <taxon>Ecdysozoa</taxon>
        <taxon>Arthropoda</taxon>
        <taxon>Hexapoda</taxon>
        <taxon>Insecta</taxon>
        <taxon>Pterygota</taxon>
        <taxon>Neoptera</taxon>
        <taxon>Polyneoptera</taxon>
        <taxon>Dictyoptera</taxon>
        <taxon>Blattodea</taxon>
        <taxon>Blattoidea</taxon>
        <taxon>Termitoidae</taxon>
        <taxon>Termopsidae</taxon>
        <taxon>Zootermopsis</taxon>
    </lineage>
</organism>
<dbReference type="Gene3D" id="3.90.660.10">
    <property type="match status" value="1"/>
</dbReference>
<evidence type="ECO:0000256" key="11">
    <source>
        <dbReference type="SAM" id="SignalP"/>
    </source>
</evidence>
<feature type="chain" id="PRO_5001648244" description="Amine oxidase" evidence="11">
    <location>
        <begin position="27"/>
        <end position="181"/>
    </location>
</feature>
<dbReference type="PANTHER" id="PTHR43563:SF1">
    <property type="entry name" value="AMINE OXIDASE [FLAVIN-CONTAINING] B"/>
    <property type="match status" value="1"/>
</dbReference>